<evidence type="ECO:0000256" key="6">
    <source>
        <dbReference type="SAM" id="Phobius"/>
    </source>
</evidence>
<dbReference type="SUPFAM" id="SSF52091">
    <property type="entry name" value="SpoIIaa-like"/>
    <property type="match status" value="1"/>
</dbReference>
<evidence type="ECO:0000256" key="4">
    <source>
        <dbReference type="ARBA" id="ARBA00023136"/>
    </source>
</evidence>
<comment type="caution">
    <text evidence="8">The sequence shown here is derived from an EMBL/GenBank/DDBJ whole genome shotgun (WGS) entry which is preliminary data.</text>
</comment>
<dbReference type="InterPro" id="IPR002645">
    <property type="entry name" value="STAS_dom"/>
</dbReference>
<evidence type="ECO:0000256" key="2">
    <source>
        <dbReference type="ARBA" id="ARBA00022692"/>
    </source>
</evidence>
<dbReference type="PROSITE" id="PS51257">
    <property type="entry name" value="PROKAR_LIPOPROTEIN"/>
    <property type="match status" value="1"/>
</dbReference>
<keyword evidence="3 6" id="KW-1133">Transmembrane helix</keyword>
<dbReference type="Gene3D" id="3.30.750.24">
    <property type="entry name" value="STAS domain"/>
    <property type="match status" value="1"/>
</dbReference>
<feature type="transmembrane region" description="Helical" evidence="6">
    <location>
        <begin position="447"/>
        <end position="465"/>
    </location>
</feature>
<reference evidence="8" key="1">
    <citation type="journal article" date="2023" name="Mol. Biol. Evol.">
        <title>Third-Generation Sequencing Reveals the Adaptive Role of the Epigenome in Three Deep-Sea Polychaetes.</title>
        <authorList>
            <person name="Perez M."/>
            <person name="Aroh O."/>
            <person name="Sun Y."/>
            <person name="Lan Y."/>
            <person name="Juniper S.K."/>
            <person name="Young C.R."/>
            <person name="Angers B."/>
            <person name="Qian P.Y."/>
        </authorList>
    </citation>
    <scope>NUCLEOTIDE SEQUENCE</scope>
    <source>
        <strain evidence="8">R07B-5</strain>
    </source>
</reference>
<evidence type="ECO:0000256" key="3">
    <source>
        <dbReference type="ARBA" id="ARBA00022989"/>
    </source>
</evidence>
<dbReference type="InterPro" id="IPR001902">
    <property type="entry name" value="SLC26A/SulP_fam"/>
</dbReference>
<organism evidence="8 9">
    <name type="scientific">Ridgeia piscesae</name>
    <name type="common">Tubeworm</name>
    <dbReference type="NCBI Taxonomy" id="27915"/>
    <lineage>
        <taxon>Eukaryota</taxon>
        <taxon>Metazoa</taxon>
        <taxon>Spiralia</taxon>
        <taxon>Lophotrochozoa</taxon>
        <taxon>Annelida</taxon>
        <taxon>Polychaeta</taxon>
        <taxon>Sedentaria</taxon>
        <taxon>Canalipalpata</taxon>
        <taxon>Sabellida</taxon>
        <taxon>Siboglinidae</taxon>
        <taxon>Ridgeia</taxon>
    </lineage>
</organism>
<keyword evidence="4 6" id="KW-0472">Membrane</keyword>
<dbReference type="InterPro" id="IPR011547">
    <property type="entry name" value="SLC26A/SulP_dom"/>
</dbReference>
<evidence type="ECO:0000256" key="1">
    <source>
        <dbReference type="ARBA" id="ARBA00004141"/>
    </source>
</evidence>
<dbReference type="Pfam" id="PF01740">
    <property type="entry name" value="STAS"/>
    <property type="match status" value="1"/>
</dbReference>
<feature type="transmembrane region" description="Helical" evidence="6">
    <location>
        <begin position="280"/>
        <end position="303"/>
    </location>
</feature>
<feature type="transmembrane region" description="Helical" evidence="6">
    <location>
        <begin position="420"/>
        <end position="440"/>
    </location>
</feature>
<proteinExistence type="predicted"/>
<feature type="transmembrane region" description="Helical" evidence="6">
    <location>
        <begin position="158"/>
        <end position="184"/>
    </location>
</feature>
<evidence type="ECO:0000313" key="8">
    <source>
        <dbReference type="EMBL" id="KAK2175761.1"/>
    </source>
</evidence>
<dbReference type="PROSITE" id="PS50801">
    <property type="entry name" value="STAS"/>
    <property type="match status" value="1"/>
</dbReference>
<feature type="compositionally biased region" description="Polar residues" evidence="5">
    <location>
        <begin position="683"/>
        <end position="699"/>
    </location>
</feature>
<dbReference type="NCBIfam" id="TIGR00815">
    <property type="entry name" value="sulP"/>
    <property type="match status" value="1"/>
</dbReference>
<comment type="subcellular location">
    <subcellularLocation>
        <location evidence="1">Membrane</location>
        <topology evidence="1">Multi-pass membrane protein</topology>
    </subcellularLocation>
</comment>
<dbReference type="CDD" id="cd07042">
    <property type="entry name" value="STAS_SulP_like_sulfate_transporter"/>
    <property type="match status" value="1"/>
</dbReference>
<name>A0AAD9KQQ5_RIDPI</name>
<protein>
    <recommendedName>
        <fullName evidence="7">STAS domain-containing protein</fullName>
    </recommendedName>
</protein>
<evidence type="ECO:0000256" key="5">
    <source>
        <dbReference type="SAM" id="MobiDB-lite"/>
    </source>
</evidence>
<sequence>MQKAIAVYKTYLHFILFIIGCCEKRIRPYRQCCQTIRAGCGSAATAVAEADCKGYVKSMFTVDAIKRKLPILKWLPKYGLKELQGDAIAGTTVALTVIPQGLALAQLAELPPQYGLYSAFMGCIIYCVFGTAKDITLGPTAIMSLMTAEFGVFHNEALYGDVTLAVILTLFTGIIQLIMGVLYVGFVVDYISYPVISSFTTAAAITIAFSQCKKWLGLSNIPREIMHQVYALFSRLPEANKWDAILGICVMITLYLMKKLKTIQYENNNVSIPVKIVRKLLWFVGTARNAVVMIATGVIAFYMSVYSIGNLSLTGEVKSGLPSIKVPAFTLDKNNITYTTGELFSKIGSGFAIVPLLSLIETIAIGQAFARKNKYRIDANQELIGIGISNIVGSFVQAYPVTGSFSRTAVNSASGVRTPAGGLFTAALVLLALGLLTPLFQYIPTSALSCVIIIAVLDMVNFQMVANLWRVKKIDLIPWVVTFVCSFVLGIEFGIMVGVGLTLLMLLYPWARPGLKVIKEETAPMLGTSNTVLDRTKDVIVIEVDQGLRFPGNDHLKQTILDEALDGKVTRSVVLDCTHIADLDFASAQAIKQLMEEFKALDANFVVSCMKSAPFKVLQNAKVKGLKNYESNEEAIRGVLESSDEVVVLDYEDSEPADAGDIKMKPLDNAAADGEITVDSADDAQNNGQAKSTTDVPPV</sequence>
<gene>
    <name evidence="8" type="ORF">NP493_709g02000</name>
</gene>
<dbReference type="Proteomes" id="UP001209878">
    <property type="component" value="Unassembled WGS sequence"/>
</dbReference>
<accession>A0AAD9KQQ5</accession>
<keyword evidence="9" id="KW-1185">Reference proteome</keyword>
<evidence type="ECO:0000259" key="7">
    <source>
        <dbReference type="PROSITE" id="PS50801"/>
    </source>
</evidence>
<dbReference type="PANTHER" id="PTHR11814">
    <property type="entry name" value="SULFATE TRANSPORTER"/>
    <property type="match status" value="1"/>
</dbReference>
<feature type="transmembrane region" description="Helical" evidence="6">
    <location>
        <begin position="347"/>
        <end position="370"/>
    </location>
</feature>
<feature type="domain" description="STAS" evidence="7">
    <location>
        <begin position="529"/>
        <end position="647"/>
    </location>
</feature>
<dbReference type="AlphaFoldDB" id="A0AAD9KQQ5"/>
<feature type="transmembrane region" description="Helical" evidence="6">
    <location>
        <begin position="114"/>
        <end position="137"/>
    </location>
</feature>
<feature type="transmembrane region" description="Helical" evidence="6">
    <location>
        <begin position="477"/>
        <end position="510"/>
    </location>
</feature>
<evidence type="ECO:0000313" key="9">
    <source>
        <dbReference type="Proteomes" id="UP001209878"/>
    </source>
</evidence>
<dbReference type="GO" id="GO:0055085">
    <property type="term" value="P:transmembrane transport"/>
    <property type="evidence" value="ECO:0007669"/>
    <property type="project" value="InterPro"/>
</dbReference>
<feature type="region of interest" description="Disordered" evidence="5">
    <location>
        <begin position="678"/>
        <end position="699"/>
    </location>
</feature>
<keyword evidence="2 6" id="KW-0812">Transmembrane</keyword>
<dbReference type="Pfam" id="PF00916">
    <property type="entry name" value="Sulfate_transp"/>
    <property type="match status" value="1"/>
</dbReference>
<dbReference type="InterPro" id="IPR036513">
    <property type="entry name" value="STAS_dom_sf"/>
</dbReference>
<dbReference type="GO" id="GO:0016020">
    <property type="term" value="C:membrane"/>
    <property type="evidence" value="ECO:0007669"/>
    <property type="project" value="UniProtKB-SubCell"/>
</dbReference>
<feature type="transmembrane region" description="Helical" evidence="6">
    <location>
        <begin position="190"/>
        <end position="209"/>
    </location>
</feature>
<dbReference type="EMBL" id="JAODUO010000709">
    <property type="protein sequence ID" value="KAK2175761.1"/>
    <property type="molecule type" value="Genomic_DNA"/>
</dbReference>